<proteinExistence type="predicted"/>
<dbReference type="Proteomes" id="UP000837857">
    <property type="component" value="Chromosome 15"/>
</dbReference>
<sequence>MAEFEDYQLGISTPYFRRRGLPWQTYAVTSDGRTQTAFRLPLLNWGSVNTRILKVQCSKLKGGTGKNTLFDIRSMSLPPETNPRGRPRTN</sequence>
<organism evidence="2 3">
    <name type="scientific">Iphiclides podalirius</name>
    <name type="common">scarce swallowtail</name>
    <dbReference type="NCBI Taxonomy" id="110791"/>
    <lineage>
        <taxon>Eukaryota</taxon>
        <taxon>Metazoa</taxon>
        <taxon>Ecdysozoa</taxon>
        <taxon>Arthropoda</taxon>
        <taxon>Hexapoda</taxon>
        <taxon>Insecta</taxon>
        <taxon>Pterygota</taxon>
        <taxon>Neoptera</taxon>
        <taxon>Endopterygota</taxon>
        <taxon>Lepidoptera</taxon>
        <taxon>Glossata</taxon>
        <taxon>Ditrysia</taxon>
        <taxon>Papilionoidea</taxon>
        <taxon>Papilionidae</taxon>
        <taxon>Papilioninae</taxon>
        <taxon>Iphiclides</taxon>
    </lineage>
</organism>
<evidence type="ECO:0000313" key="2">
    <source>
        <dbReference type="EMBL" id="CAH2043906.1"/>
    </source>
</evidence>
<dbReference type="EMBL" id="OW152827">
    <property type="protein sequence ID" value="CAH2043906.1"/>
    <property type="molecule type" value="Genomic_DNA"/>
</dbReference>
<accession>A0ABN8I6F0</accession>
<name>A0ABN8I6F0_9NEOP</name>
<reference evidence="2" key="1">
    <citation type="submission" date="2022-03" db="EMBL/GenBank/DDBJ databases">
        <authorList>
            <person name="Martin H S."/>
        </authorList>
    </citation>
    <scope>NUCLEOTIDE SEQUENCE</scope>
</reference>
<evidence type="ECO:0000256" key="1">
    <source>
        <dbReference type="SAM" id="MobiDB-lite"/>
    </source>
</evidence>
<evidence type="ECO:0000313" key="3">
    <source>
        <dbReference type="Proteomes" id="UP000837857"/>
    </source>
</evidence>
<gene>
    <name evidence="2" type="ORF">IPOD504_LOCUS4501</name>
</gene>
<feature type="region of interest" description="Disordered" evidence="1">
    <location>
        <begin position="71"/>
        <end position="90"/>
    </location>
</feature>
<protein>
    <submittedName>
        <fullName evidence="2">Uncharacterized protein</fullName>
    </submittedName>
</protein>
<keyword evidence="3" id="KW-1185">Reference proteome</keyword>
<feature type="non-terminal residue" evidence="2">
    <location>
        <position position="90"/>
    </location>
</feature>